<feature type="region of interest" description="Disordered" evidence="1">
    <location>
        <begin position="14"/>
        <end position="39"/>
    </location>
</feature>
<dbReference type="AlphaFoldDB" id="A0A9X2JR89"/>
<proteinExistence type="predicted"/>
<comment type="caution">
    <text evidence="2">The sequence shown here is derived from an EMBL/GenBank/DDBJ whole genome shotgun (WGS) entry which is preliminary data.</text>
</comment>
<accession>A0A9X2JR89</accession>
<dbReference type="Proteomes" id="UP001139477">
    <property type="component" value="Unassembled WGS sequence"/>
</dbReference>
<feature type="compositionally biased region" description="Basic and acidic residues" evidence="1">
    <location>
        <begin position="22"/>
        <end position="39"/>
    </location>
</feature>
<keyword evidence="3" id="KW-1185">Reference proteome</keyword>
<gene>
    <name evidence="2" type="ORF">NHG85_07915</name>
</gene>
<sequence length="69" mass="7545">MAFEAGQAGCYSLATRPASTSREADKVSIPDRSHGHSADGDRARLVAACRDHLSPAKDRYIALWQARFQ</sequence>
<dbReference type="EMBL" id="JAMYXC010000120">
    <property type="protein sequence ID" value="MCP1168451.1"/>
    <property type="molecule type" value="Genomic_DNA"/>
</dbReference>
<evidence type="ECO:0000256" key="1">
    <source>
        <dbReference type="SAM" id="MobiDB-lite"/>
    </source>
</evidence>
<name>A0A9X2JR89_9RHOB</name>
<reference evidence="2" key="1">
    <citation type="submission" date="2022-06" db="EMBL/GenBank/DDBJ databases">
        <title>Limimaricola sediminis sp. nov., isolated from an intertidal sediment.</title>
        <authorList>
            <person name="Shao X."/>
        </authorList>
    </citation>
    <scope>NUCLEOTIDE SEQUENCE</scope>
    <source>
        <strain evidence="2">ASW11-118</strain>
    </source>
</reference>
<protein>
    <submittedName>
        <fullName evidence="2">Uncharacterized protein</fullName>
    </submittedName>
</protein>
<organism evidence="2 3">
    <name type="scientific">Limimaricola litoreus</name>
    <dbReference type="NCBI Taxonomy" id="2955316"/>
    <lineage>
        <taxon>Bacteria</taxon>
        <taxon>Pseudomonadati</taxon>
        <taxon>Pseudomonadota</taxon>
        <taxon>Alphaproteobacteria</taxon>
        <taxon>Rhodobacterales</taxon>
        <taxon>Paracoccaceae</taxon>
        <taxon>Limimaricola</taxon>
    </lineage>
</organism>
<evidence type="ECO:0000313" key="3">
    <source>
        <dbReference type="Proteomes" id="UP001139477"/>
    </source>
</evidence>
<evidence type="ECO:0000313" key="2">
    <source>
        <dbReference type="EMBL" id="MCP1168451.1"/>
    </source>
</evidence>